<gene>
    <name evidence="2" type="ORF">DACRYDRAFT_105290</name>
</gene>
<organism evidence="2 3">
    <name type="scientific">Dacryopinax primogenitus (strain DJM 731)</name>
    <name type="common">Brown rot fungus</name>
    <dbReference type="NCBI Taxonomy" id="1858805"/>
    <lineage>
        <taxon>Eukaryota</taxon>
        <taxon>Fungi</taxon>
        <taxon>Dikarya</taxon>
        <taxon>Basidiomycota</taxon>
        <taxon>Agaricomycotina</taxon>
        <taxon>Dacrymycetes</taxon>
        <taxon>Dacrymycetales</taxon>
        <taxon>Dacrymycetaceae</taxon>
        <taxon>Dacryopinax</taxon>
    </lineage>
</organism>
<reference evidence="2 3" key="1">
    <citation type="journal article" date="2012" name="Science">
        <title>The Paleozoic origin of enzymatic lignin decomposition reconstructed from 31 fungal genomes.</title>
        <authorList>
            <person name="Floudas D."/>
            <person name="Binder M."/>
            <person name="Riley R."/>
            <person name="Barry K."/>
            <person name="Blanchette R.A."/>
            <person name="Henrissat B."/>
            <person name="Martinez A.T."/>
            <person name="Otillar R."/>
            <person name="Spatafora J.W."/>
            <person name="Yadav J.S."/>
            <person name="Aerts A."/>
            <person name="Benoit I."/>
            <person name="Boyd A."/>
            <person name="Carlson A."/>
            <person name="Copeland A."/>
            <person name="Coutinho P.M."/>
            <person name="de Vries R.P."/>
            <person name="Ferreira P."/>
            <person name="Findley K."/>
            <person name="Foster B."/>
            <person name="Gaskell J."/>
            <person name="Glotzer D."/>
            <person name="Gorecki P."/>
            <person name="Heitman J."/>
            <person name="Hesse C."/>
            <person name="Hori C."/>
            <person name="Igarashi K."/>
            <person name="Jurgens J.A."/>
            <person name="Kallen N."/>
            <person name="Kersten P."/>
            <person name="Kohler A."/>
            <person name="Kuees U."/>
            <person name="Kumar T.K.A."/>
            <person name="Kuo A."/>
            <person name="LaButti K."/>
            <person name="Larrondo L.F."/>
            <person name="Lindquist E."/>
            <person name="Ling A."/>
            <person name="Lombard V."/>
            <person name="Lucas S."/>
            <person name="Lundell T."/>
            <person name="Martin R."/>
            <person name="McLaughlin D.J."/>
            <person name="Morgenstern I."/>
            <person name="Morin E."/>
            <person name="Murat C."/>
            <person name="Nagy L.G."/>
            <person name="Nolan M."/>
            <person name="Ohm R.A."/>
            <person name="Patyshakuliyeva A."/>
            <person name="Rokas A."/>
            <person name="Ruiz-Duenas F.J."/>
            <person name="Sabat G."/>
            <person name="Salamov A."/>
            <person name="Samejima M."/>
            <person name="Schmutz J."/>
            <person name="Slot J.C."/>
            <person name="St John F."/>
            <person name="Stenlid J."/>
            <person name="Sun H."/>
            <person name="Sun S."/>
            <person name="Syed K."/>
            <person name="Tsang A."/>
            <person name="Wiebenga A."/>
            <person name="Young D."/>
            <person name="Pisabarro A."/>
            <person name="Eastwood D.C."/>
            <person name="Martin F."/>
            <person name="Cullen D."/>
            <person name="Grigoriev I.V."/>
            <person name="Hibbett D.S."/>
        </authorList>
    </citation>
    <scope>NUCLEOTIDE SEQUENCE [LARGE SCALE GENOMIC DNA]</scope>
    <source>
        <strain evidence="2 3">DJM-731 SS1</strain>
    </source>
</reference>
<name>M5G7W6_DACPD</name>
<dbReference type="Proteomes" id="UP000030653">
    <property type="component" value="Unassembled WGS sequence"/>
</dbReference>
<dbReference type="AlphaFoldDB" id="M5G7W6"/>
<evidence type="ECO:0000313" key="2">
    <source>
        <dbReference type="EMBL" id="EJU04225.1"/>
    </source>
</evidence>
<dbReference type="OrthoDB" id="3414873at2759"/>
<protein>
    <submittedName>
        <fullName evidence="2">Uncharacterized protein</fullName>
    </submittedName>
</protein>
<evidence type="ECO:0000313" key="3">
    <source>
        <dbReference type="Proteomes" id="UP000030653"/>
    </source>
</evidence>
<feature type="region of interest" description="Disordered" evidence="1">
    <location>
        <begin position="155"/>
        <end position="191"/>
    </location>
</feature>
<dbReference type="GeneID" id="63683130"/>
<accession>M5G7W6</accession>
<dbReference type="RefSeq" id="XP_040631119.1">
    <property type="nucleotide sequence ID" value="XM_040768068.1"/>
</dbReference>
<sequence>MLQDLCHCAMTAGDSTQWLHHIGLPLPIYWVACAARDKAIADLRVTDSTSGIYASLKATLLNMANKRWGEKAKVLKGKGQGVIEHYEWVFTLAPLEEQGALFPCFQYRLPSSEEEAYGVKPAGRVEAWKSIKEDLKTDHARAFYALLLLEDRLQEFDSGPHPDTPPLSDDEKLQLRATAAGLNASDDDDDY</sequence>
<keyword evidence="3" id="KW-1185">Reference proteome</keyword>
<evidence type="ECO:0000256" key="1">
    <source>
        <dbReference type="SAM" id="MobiDB-lite"/>
    </source>
</evidence>
<dbReference type="HOGENOM" id="CLU_1421373_0_0_1"/>
<dbReference type="EMBL" id="JH795858">
    <property type="protein sequence ID" value="EJU04225.1"/>
    <property type="molecule type" value="Genomic_DNA"/>
</dbReference>
<proteinExistence type="predicted"/>